<evidence type="ECO:0000313" key="3">
    <source>
        <dbReference type="Proteomes" id="UP001055111"/>
    </source>
</evidence>
<evidence type="ECO:0000313" key="2">
    <source>
        <dbReference type="EMBL" id="GJH25665.1"/>
    </source>
</evidence>
<organism evidence="2 3">
    <name type="scientific">Caballeronia novacaledonica</name>
    <dbReference type="NCBI Taxonomy" id="1544861"/>
    <lineage>
        <taxon>Bacteria</taxon>
        <taxon>Pseudomonadati</taxon>
        <taxon>Pseudomonadota</taxon>
        <taxon>Betaproteobacteria</taxon>
        <taxon>Burkholderiales</taxon>
        <taxon>Burkholderiaceae</taxon>
        <taxon>Caballeronia</taxon>
    </lineage>
</organism>
<proteinExistence type="predicted"/>
<protein>
    <submittedName>
        <fullName evidence="2">Motility protein</fullName>
    </submittedName>
</protein>
<sequence length="55" mass="5774">MNVTSPSTQHTTQALSHTLPIKRGTETPTVETGTPNAKTTPVNPAHLGNHIDTTA</sequence>
<dbReference type="Proteomes" id="UP001055111">
    <property type="component" value="Unassembled WGS sequence"/>
</dbReference>
<feature type="compositionally biased region" description="Polar residues" evidence="1">
    <location>
        <begin position="1"/>
        <end position="16"/>
    </location>
</feature>
<feature type="region of interest" description="Disordered" evidence="1">
    <location>
        <begin position="1"/>
        <end position="55"/>
    </location>
</feature>
<feature type="compositionally biased region" description="Low complexity" evidence="1">
    <location>
        <begin position="26"/>
        <end position="35"/>
    </location>
</feature>
<name>A0AA37MH02_9BURK</name>
<comment type="caution">
    <text evidence="2">The sequence shown here is derived from an EMBL/GenBank/DDBJ whole genome shotgun (WGS) entry which is preliminary data.</text>
</comment>
<evidence type="ECO:0000256" key="1">
    <source>
        <dbReference type="SAM" id="MobiDB-lite"/>
    </source>
</evidence>
<reference evidence="2" key="1">
    <citation type="submission" date="2022-09" db="EMBL/GenBank/DDBJ databases">
        <title>Isolation and characterization of 3-chlorobenzoate degrading bacteria from soils in Shizuoka.</title>
        <authorList>
            <person name="Ifat A."/>
            <person name="Ogawa N."/>
            <person name="Kimbara K."/>
            <person name="Moriuchi R."/>
            <person name="Dohra H."/>
            <person name="Shintani M."/>
        </authorList>
    </citation>
    <scope>NUCLEOTIDE SEQUENCE</scope>
    <source>
        <strain evidence="2">19CS4-2</strain>
    </source>
</reference>
<accession>A0AA37MH02</accession>
<dbReference type="EMBL" id="BPUS01000004">
    <property type="protein sequence ID" value="GJH25665.1"/>
    <property type="molecule type" value="Genomic_DNA"/>
</dbReference>
<dbReference type="RefSeq" id="WP_238212275.1">
    <property type="nucleotide sequence ID" value="NZ_BPUS01000004.1"/>
</dbReference>
<dbReference type="AlphaFoldDB" id="A0AA37MH02"/>
<gene>
    <name evidence="2" type="ORF">CBA19CS42_14135</name>
</gene>